<evidence type="ECO:0000256" key="10">
    <source>
        <dbReference type="PROSITE-ProRule" id="PRU00221"/>
    </source>
</evidence>
<dbReference type="Pfam" id="PF24105">
    <property type="entry name" value="Beta-prop_CAF1B_HIR1"/>
    <property type="match status" value="1"/>
</dbReference>
<keyword evidence="16" id="KW-1185">Reference proteome</keyword>
<evidence type="ECO:0000259" key="13">
    <source>
        <dbReference type="Pfam" id="PF07569"/>
    </source>
</evidence>
<protein>
    <recommendedName>
        <fullName evidence="11">Protein HIR</fullName>
    </recommendedName>
</protein>
<dbReference type="CDD" id="cd00200">
    <property type="entry name" value="WD40"/>
    <property type="match status" value="1"/>
</dbReference>
<dbReference type="PROSITE" id="PS00678">
    <property type="entry name" value="WD_REPEATS_1"/>
    <property type="match status" value="1"/>
</dbReference>
<dbReference type="GO" id="GO:0000785">
    <property type="term" value="C:chromatin"/>
    <property type="evidence" value="ECO:0007669"/>
    <property type="project" value="TreeGrafter"/>
</dbReference>
<dbReference type="Proteomes" id="UP000054166">
    <property type="component" value="Unassembled WGS sequence"/>
</dbReference>
<evidence type="ECO:0000256" key="3">
    <source>
        <dbReference type="ARBA" id="ARBA00022491"/>
    </source>
</evidence>
<dbReference type="FunCoup" id="A0A0C3FP69">
    <property type="interactions" value="396"/>
</dbReference>
<dbReference type="STRING" id="765440.A0A0C3FP69"/>
<evidence type="ECO:0000313" key="16">
    <source>
        <dbReference type="Proteomes" id="UP000054166"/>
    </source>
</evidence>
<dbReference type="GO" id="GO:0006338">
    <property type="term" value="P:chromatin remodeling"/>
    <property type="evidence" value="ECO:0007669"/>
    <property type="project" value="InterPro"/>
</dbReference>
<comment type="subcellular location">
    <subcellularLocation>
        <location evidence="1 11">Nucleus</location>
    </subcellularLocation>
</comment>
<feature type="compositionally biased region" description="Polar residues" evidence="12">
    <location>
        <begin position="492"/>
        <end position="518"/>
    </location>
</feature>
<accession>A0A0C3FP69</accession>
<dbReference type="PANTHER" id="PTHR13831:SF0">
    <property type="entry name" value="PROTEIN HIRA"/>
    <property type="match status" value="1"/>
</dbReference>
<dbReference type="GO" id="GO:0006355">
    <property type="term" value="P:regulation of DNA-templated transcription"/>
    <property type="evidence" value="ECO:0007669"/>
    <property type="project" value="InterPro"/>
</dbReference>
<dbReference type="InterPro" id="IPR015943">
    <property type="entry name" value="WD40/YVTN_repeat-like_dom_sf"/>
</dbReference>
<evidence type="ECO:0000256" key="6">
    <source>
        <dbReference type="ARBA" id="ARBA00022853"/>
    </source>
</evidence>
<dbReference type="InterPro" id="IPR031120">
    <property type="entry name" value="HIR1-like"/>
</dbReference>
<evidence type="ECO:0000256" key="4">
    <source>
        <dbReference type="ARBA" id="ARBA00022574"/>
    </source>
</evidence>
<evidence type="ECO:0000259" key="14">
    <source>
        <dbReference type="Pfam" id="PF24105"/>
    </source>
</evidence>
<reference evidence="16" key="2">
    <citation type="submission" date="2015-01" db="EMBL/GenBank/DDBJ databases">
        <title>Evolutionary Origins and Diversification of the Mycorrhizal Mutualists.</title>
        <authorList>
            <consortium name="DOE Joint Genome Institute"/>
            <consortium name="Mycorrhizal Genomics Consortium"/>
            <person name="Kohler A."/>
            <person name="Kuo A."/>
            <person name="Nagy L.G."/>
            <person name="Floudas D."/>
            <person name="Copeland A."/>
            <person name="Barry K.W."/>
            <person name="Cichocki N."/>
            <person name="Veneault-Fourrey C."/>
            <person name="LaButti K."/>
            <person name="Lindquist E.A."/>
            <person name="Lipzen A."/>
            <person name="Lundell T."/>
            <person name="Morin E."/>
            <person name="Murat C."/>
            <person name="Riley R."/>
            <person name="Ohm R."/>
            <person name="Sun H."/>
            <person name="Tunlid A."/>
            <person name="Henrissat B."/>
            <person name="Grigoriev I.V."/>
            <person name="Hibbett D.S."/>
            <person name="Martin F."/>
        </authorList>
    </citation>
    <scope>NUCLEOTIDE SEQUENCE [LARGE SCALE GENOMIC DNA]</scope>
    <source>
        <strain evidence="16">F 1598</strain>
    </source>
</reference>
<dbReference type="PANTHER" id="PTHR13831">
    <property type="entry name" value="MEMBER OF THE HIR1 FAMILY OF WD-REPEAT PROTEINS"/>
    <property type="match status" value="1"/>
</dbReference>
<dbReference type="InterPro" id="IPR020472">
    <property type="entry name" value="WD40_PAC1"/>
</dbReference>
<dbReference type="GO" id="GO:0000417">
    <property type="term" value="C:HIR complex"/>
    <property type="evidence" value="ECO:0007669"/>
    <property type="project" value="TreeGrafter"/>
</dbReference>
<dbReference type="InterPro" id="IPR001680">
    <property type="entry name" value="WD40_rpt"/>
</dbReference>
<keyword evidence="4 10" id="KW-0853">WD repeat</keyword>
<keyword evidence="8 11" id="KW-0804">Transcription</keyword>
<keyword evidence="9 11" id="KW-0539">Nucleus</keyword>
<comment type="function">
    <text evidence="11">Required for replication-independent chromatin assembly and for the periodic repression of histone gene transcription during the cell cycle.</text>
</comment>
<feature type="repeat" description="WD" evidence="10">
    <location>
        <begin position="20"/>
        <end position="52"/>
    </location>
</feature>
<evidence type="ECO:0000256" key="7">
    <source>
        <dbReference type="ARBA" id="ARBA00023015"/>
    </source>
</evidence>
<dbReference type="PRINTS" id="PR00320">
    <property type="entry name" value="GPROTEINBRPT"/>
</dbReference>
<dbReference type="InterPro" id="IPR055410">
    <property type="entry name" value="Beta-prop_CAF1B_HIR1"/>
</dbReference>
<feature type="compositionally biased region" description="Low complexity" evidence="12">
    <location>
        <begin position="415"/>
        <end position="425"/>
    </location>
</feature>
<name>A0A0C3FP69_PILCF</name>
<proteinExistence type="inferred from homology"/>
<keyword evidence="7 11" id="KW-0805">Transcription regulation</keyword>
<feature type="repeat" description="WD" evidence="10">
    <location>
        <begin position="132"/>
        <end position="163"/>
    </location>
</feature>
<evidence type="ECO:0000256" key="5">
    <source>
        <dbReference type="ARBA" id="ARBA00022737"/>
    </source>
</evidence>
<dbReference type="Pfam" id="PF07569">
    <property type="entry name" value="Hira"/>
    <property type="match status" value="1"/>
</dbReference>
<sequence length="941" mass="102786">MRFTKPAWVIHKDSAGKEDQNAKRQSIFSVHVHPDGSRIATGGLDSKIRIWSTKPILNAASEQLNKPPKSLCTLTMHTGPVLAVRWAHSGRWLASGSDDQIVMIWDLDPMAKGKVWGSDEVNVEGWKPLKRLPGHESDVTDVAWSPGDRYLASVGLDSQVMVWCGFTLERLRRLDQHQGFVKGVCWDPVGEFLATCSDDRTVKIWRTTDWSMEAEVKKPFEDSPGSTFFRRLSWSPDGAHITASNATNNKGFVFIAAVITRNTWTSEISLVGHENTVEVAAYNPHIFLRNPAAPVATVNICSVVALGADDRSVSVWQTKSARPLIVAREVFERQIMDLAWSWDGLTLYAASSDGTLAVFHFDPEELEGIAPHSVQEQYLQKFGFVPPPLPEGFSHAPTRPLDAAASRITPPPSPSRAGPAPQSSQTGFGGVNGINGGGEVINKLVAKRSNKKRIQPKFIGSVPSASSPALNQTAAIAGPSNASLASRAYDAHTSSHMQPSQLSHPMSRPPSHSISPITDNWPHAYDADVDMSAPMDMEVPIDSLSNGSNFKGKRKASIFDGAEDYRLKPRTLGGDRPRESVIVREIGSSVAPAARVGGDLHAMSFILPVPPLYNSLNVRVEGSDDVLEARNPEDDGPTEVMLVSGKQTQWLDYLPSRVLAMTATASFAAVAMQDGSVNVYSSTGRRLMPTLSLGSPCWAMDSSKHSLMVATCSGQIYSWNTKTQSSYFPPVSLLTLFSSSPNCTIRSATVRPNGAPIVQCSTGVAHSYVASLSSWIKLSERWWAEGSDAWQGRQRSSSNAAARGIVAFIESALPTSGEESGADTQRPTWWSAAMTLGHLETKLHAALVLDSPQEYKQVLLVYAKKIADEGFRAKAEELIKDLFGPVYWRPIREDTWSPTLLGMSKRELLKDVLSIFIRSKTLTKLAMDWQDTLKKASTGEY</sequence>
<dbReference type="Gene3D" id="2.130.10.10">
    <property type="entry name" value="YVTN repeat-like/Quinoprotein amine dehydrogenase"/>
    <property type="match status" value="3"/>
</dbReference>
<dbReference type="AlphaFoldDB" id="A0A0C3FP69"/>
<dbReference type="InterPro" id="IPR019775">
    <property type="entry name" value="WD40_repeat_CS"/>
</dbReference>
<keyword evidence="6 11" id="KW-0156">Chromatin regulator</keyword>
<dbReference type="InterPro" id="IPR011494">
    <property type="entry name" value="HIRA-like_C"/>
</dbReference>
<dbReference type="PROSITE" id="PS50082">
    <property type="entry name" value="WD_REPEATS_2"/>
    <property type="match status" value="4"/>
</dbReference>
<dbReference type="PROSITE" id="PS50294">
    <property type="entry name" value="WD_REPEATS_REGION"/>
    <property type="match status" value="4"/>
</dbReference>
<gene>
    <name evidence="15" type="ORF">PILCRDRAFT_816871</name>
</gene>
<evidence type="ECO:0000256" key="9">
    <source>
        <dbReference type="ARBA" id="ARBA00023242"/>
    </source>
</evidence>
<evidence type="ECO:0000256" key="12">
    <source>
        <dbReference type="SAM" id="MobiDB-lite"/>
    </source>
</evidence>
<evidence type="ECO:0000256" key="1">
    <source>
        <dbReference type="ARBA" id="ARBA00004123"/>
    </source>
</evidence>
<dbReference type="OrthoDB" id="1741719at2759"/>
<dbReference type="InParanoid" id="A0A0C3FP69"/>
<dbReference type="GO" id="GO:0005634">
    <property type="term" value="C:nucleus"/>
    <property type="evidence" value="ECO:0007669"/>
    <property type="project" value="UniProtKB-SubCell"/>
</dbReference>
<dbReference type="GO" id="GO:0031491">
    <property type="term" value="F:nucleosome binding"/>
    <property type="evidence" value="ECO:0007669"/>
    <property type="project" value="TreeGrafter"/>
</dbReference>
<evidence type="ECO:0000256" key="11">
    <source>
        <dbReference type="RuleBase" id="RU364014"/>
    </source>
</evidence>
<dbReference type="InterPro" id="IPR036322">
    <property type="entry name" value="WD40_repeat_dom_sf"/>
</dbReference>
<dbReference type="GO" id="GO:0006351">
    <property type="term" value="P:DNA-templated transcription"/>
    <property type="evidence" value="ECO:0007669"/>
    <property type="project" value="InterPro"/>
</dbReference>
<evidence type="ECO:0000256" key="8">
    <source>
        <dbReference type="ARBA" id="ARBA00023163"/>
    </source>
</evidence>
<feature type="region of interest" description="Disordered" evidence="12">
    <location>
        <begin position="489"/>
        <end position="519"/>
    </location>
</feature>
<evidence type="ECO:0000256" key="2">
    <source>
        <dbReference type="ARBA" id="ARBA00007306"/>
    </source>
</evidence>
<organism evidence="15 16">
    <name type="scientific">Piloderma croceum (strain F 1598)</name>
    <dbReference type="NCBI Taxonomy" id="765440"/>
    <lineage>
        <taxon>Eukaryota</taxon>
        <taxon>Fungi</taxon>
        <taxon>Dikarya</taxon>
        <taxon>Basidiomycota</taxon>
        <taxon>Agaricomycotina</taxon>
        <taxon>Agaricomycetes</taxon>
        <taxon>Agaricomycetidae</taxon>
        <taxon>Atheliales</taxon>
        <taxon>Atheliaceae</taxon>
        <taxon>Piloderma</taxon>
    </lineage>
</organism>
<evidence type="ECO:0000313" key="15">
    <source>
        <dbReference type="EMBL" id="KIM85670.1"/>
    </source>
</evidence>
<feature type="repeat" description="WD" evidence="10">
    <location>
        <begin position="74"/>
        <end position="108"/>
    </location>
</feature>
<dbReference type="HOGENOM" id="CLU_004372_3_0_1"/>
<feature type="region of interest" description="Disordered" evidence="12">
    <location>
        <begin position="403"/>
        <end position="433"/>
    </location>
</feature>
<dbReference type="SMART" id="SM00320">
    <property type="entry name" value="WD40"/>
    <property type="match status" value="7"/>
</dbReference>
<feature type="domain" description="CAF1B/HIR1 beta-propeller" evidence="14">
    <location>
        <begin position="24"/>
        <end position="366"/>
    </location>
</feature>
<keyword evidence="5 11" id="KW-0677">Repeat</keyword>
<feature type="repeat" description="WD" evidence="10">
    <location>
        <begin position="174"/>
        <end position="205"/>
    </location>
</feature>
<reference evidence="15 16" key="1">
    <citation type="submission" date="2014-04" db="EMBL/GenBank/DDBJ databases">
        <authorList>
            <consortium name="DOE Joint Genome Institute"/>
            <person name="Kuo A."/>
            <person name="Tarkka M."/>
            <person name="Buscot F."/>
            <person name="Kohler A."/>
            <person name="Nagy L.G."/>
            <person name="Floudas D."/>
            <person name="Copeland A."/>
            <person name="Barry K.W."/>
            <person name="Cichocki N."/>
            <person name="Veneault-Fourrey C."/>
            <person name="LaButti K."/>
            <person name="Lindquist E.A."/>
            <person name="Lipzen A."/>
            <person name="Lundell T."/>
            <person name="Morin E."/>
            <person name="Murat C."/>
            <person name="Sun H."/>
            <person name="Tunlid A."/>
            <person name="Henrissat B."/>
            <person name="Grigoriev I.V."/>
            <person name="Hibbett D.S."/>
            <person name="Martin F."/>
            <person name="Nordberg H.P."/>
            <person name="Cantor M.N."/>
            <person name="Hua S.X."/>
        </authorList>
    </citation>
    <scope>NUCLEOTIDE SEQUENCE [LARGE SCALE GENOMIC DNA]</scope>
    <source>
        <strain evidence="15 16">F 1598</strain>
    </source>
</reference>
<dbReference type="EMBL" id="KN832984">
    <property type="protein sequence ID" value="KIM85670.1"/>
    <property type="molecule type" value="Genomic_DNA"/>
</dbReference>
<keyword evidence="3 11" id="KW-0678">Repressor</keyword>
<comment type="similarity">
    <text evidence="2 11">Belongs to the WD repeat HIR1 family.</text>
</comment>
<feature type="domain" description="Protein HIRA-like C-terminal" evidence="13">
    <location>
        <begin position="684"/>
        <end position="882"/>
    </location>
</feature>
<dbReference type="SUPFAM" id="SSF50978">
    <property type="entry name" value="WD40 repeat-like"/>
    <property type="match status" value="2"/>
</dbReference>